<reference evidence="1 2" key="1">
    <citation type="submission" date="2018-10" db="EMBL/GenBank/DDBJ databases">
        <title>Genomic Encyclopedia of Type Strains, Phase IV (KMG-IV): sequencing the most valuable type-strain genomes for metagenomic binning, comparative biology and taxonomic classification.</title>
        <authorList>
            <person name="Goeker M."/>
        </authorList>
    </citation>
    <scope>NUCLEOTIDE SEQUENCE [LARGE SCALE GENOMIC DNA]</scope>
    <source>
        <strain evidence="1 2">DSM 5079</strain>
    </source>
</reference>
<dbReference type="Proteomes" id="UP000267341">
    <property type="component" value="Unassembled WGS sequence"/>
</dbReference>
<proteinExistence type="predicted"/>
<sequence length="62" mass="6948">MDCAERTIGMAPIRSLTYQWISTNPFNLIATIKTTPGATPVSLDPTTAIPFSKERFTWRKTC</sequence>
<organism evidence="1 2">
    <name type="scientific">Yokenella regensburgei</name>
    <dbReference type="NCBI Taxonomy" id="158877"/>
    <lineage>
        <taxon>Bacteria</taxon>
        <taxon>Pseudomonadati</taxon>
        <taxon>Pseudomonadota</taxon>
        <taxon>Gammaproteobacteria</taxon>
        <taxon>Enterobacterales</taxon>
        <taxon>Enterobacteriaceae</taxon>
        <taxon>Yokenella</taxon>
    </lineage>
</organism>
<evidence type="ECO:0000313" key="1">
    <source>
        <dbReference type="EMBL" id="RKR64926.1"/>
    </source>
</evidence>
<evidence type="ECO:0000313" key="2">
    <source>
        <dbReference type="Proteomes" id="UP000267341"/>
    </source>
</evidence>
<comment type="caution">
    <text evidence="1">The sequence shown here is derived from an EMBL/GenBank/DDBJ whole genome shotgun (WGS) entry which is preliminary data.</text>
</comment>
<name>A0ABX9S3S7_9ENTR</name>
<keyword evidence="2" id="KW-1185">Reference proteome</keyword>
<gene>
    <name evidence="1" type="ORF">C7387_1635</name>
</gene>
<accession>A0ABX9S3S7</accession>
<dbReference type="EMBL" id="RBIZ01000003">
    <property type="protein sequence ID" value="RKR64926.1"/>
    <property type="molecule type" value="Genomic_DNA"/>
</dbReference>
<protein>
    <submittedName>
        <fullName evidence="1">Uncharacterized protein</fullName>
    </submittedName>
</protein>